<evidence type="ECO:0000259" key="3">
    <source>
        <dbReference type="Pfam" id="PF10363"/>
    </source>
</evidence>
<evidence type="ECO:0000313" key="5">
    <source>
        <dbReference type="EMBL" id="KAL0579533.1"/>
    </source>
</evidence>
<dbReference type="InterPro" id="IPR039600">
    <property type="entry name" value="TANGO6/Rtp1"/>
</dbReference>
<protein>
    <recommendedName>
        <fullName evidence="7">RNA polymerase II assembly factor Rtp1 C-terminal domain-containing protein</fullName>
    </recommendedName>
</protein>
<comment type="similarity">
    <text evidence="1">Belongs to the Tango6 family.</text>
</comment>
<dbReference type="SUPFAM" id="SSF48371">
    <property type="entry name" value="ARM repeat"/>
    <property type="match status" value="1"/>
</dbReference>
<comment type="caution">
    <text evidence="5">The sequence shown here is derived from an EMBL/GenBank/DDBJ whole genome shotgun (WGS) entry which is preliminary data.</text>
</comment>
<dbReference type="InterPro" id="IPR019451">
    <property type="entry name" value="Rtp1_C1"/>
</dbReference>
<feature type="region of interest" description="Disordered" evidence="2">
    <location>
        <begin position="609"/>
        <end position="639"/>
    </location>
</feature>
<feature type="compositionally biased region" description="Acidic residues" evidence="2">
    <location>
        <begin position="622"/>
        <end position="633"/>
    </location>
</feature>
<dbReference type="Pfam" id="PF23565">
    <property type="entry name" value="ARM_TANGO6"/>
    <property type="match status" value="1"/>
</dbReference>
<sequence length="1010" mass="111292">MTQTELASALLAGSCLIDSSSTPQNHLKGALYGRLLKYYDAIGATSTLHDTCTLQEVQIWTARESLGVVERVQRLVNVDVGTESQSTNAGQPPLLGVRDLAQLRTLISIVFRWGTEPLLSNVVSAWTERSATTPNPSKIIDLTSTPEDYRHLRDLTSRVLALIFPAGPQQRSSNTLITETLLNRYLKEILEPSIALGWLPKSLASDSMLPFDDARPLVIRLLSTLPASHNITSLGGVMSARSSVPHIRRACGYLLSRQLMRPDGVKGLCAAVFGEAEGDDVQLEQLEHIARVVSSVPANMKPQDYFTAIIPRLIGLLHEEKLKNYRRAAAFTLSRLLTGSDSAAREIILSTLHAPFLHPKFPGTPQEQKDSQPLPNPIFTMSILLANSDPLPELISTLLAPIMAPLYALLYHLDSSKVTDPTVREVVWDMMITWFRVSSVTEAVAVLLFILNDQNGRLRIGFDGEIERLEKAKDPVSLFTPESLKNAEEAGEFDLGANWLDMYPDPTHYVGFLQSVKREDIVSDLFVVVLEAYRANKKEDGDPIQTLRYLQVIVQMQSTMSQDSKLGGFKKPIQILSFIKQVLEDAAITRSTPQEKDERPSNIPRLVAQMTLGNEPQTVGETDSDADSDDDMPDSEKRDIDTEMTETALNILLAVLEGNKNFSTQTAPVLNDILLLIEPFLTGDSPSGIKELAREARLVLTARLALQNMVPQSEEESPEQDARQTYQQALKFLQDPILPLRAHGLLLLRQLVSEQSKSLDPALIPAIRDIFMQSVQDNDSYIFLNAVQGLAALVDRSGESVLRQMLDAYGRGLDGLGGSSMSHQDVDIRLRLGEAIGAVIRRCGTALGAHGNVIVPSMLRILRSKNAPTTLKTSSLSLLADCQSTYPLVLSPFFLELSDGILDLLQLEGRTTETETAIDDDPTSKNSKFPPLRRAALHFLSLLLKGTIENIYDTSSGRTIFSQDLIRRTKIILSYAGETDGDTVVRVMAREALELTKELELAIVDISAVG</sequence>
<dbReference type="Pfam" id="PF10363">
    <property type="entry name" value="RTP1_C1"/>
    <property type="match status" value="1"/>
</dbReference>
<dbReference type="InterPro" id="IPR016024">
    <property type="entry name" value="ARM-type_fold"/>
</dbReference>
<dbReference type="EMBL" id="JBAHYK010000056">
    <property type="protein sequence ID" value="KAL0579533.1"/>
    <property type="molecule type" value="Genomic_DNA"/>
</dbReference>
<feature type="domain" description="TANGO6 HEAT repeat" evidence="4">
    <location>
        <begin position="259"/>
        <end position="450"/>
    </location>
</feature>
<organism evidence="5 6">
    <name type="scientific">Marasmius crinis-equi</name>
    <dbReference type="NCBI Taxonomy" id="585013"/>
    <lineage>
        <taxon>Eukaryota</taxon>
        <taxon>Fungi</taxon>
        <taxon>Dikarya</taxon>
        <taxon>Basidiomycota</taxon>
        <taxon>Agaricomycotina</taxon>
        <taxon>Agaricomycetes</taxon>
        <taxon>Agaricomycetidae</taxon>
        <taxon>Agaricales</taxon>
        <taxon>Marasmiineae</taxon>
        <taxon>Marasmiaceae</taxon>
        <taxon>Marasmius</taxon>
    </lineage>
</organism>
<proteinExistence type="inferred from homology"/>
<accession>A0ABR3FVP1</accession>
<gene>
    <name evidence="5" type="ORF">V5O48_002462</name>
</gene>
<evidence type="ECO:0008006" key="7">
    <source>
        <dbReference type="Google" id="ProtNLM"/>
    </source>
</evidence>
<dbReference type="Proteomes" id="UP001465976">
    <property type="component" value="Unassembled WGS sequence"/>
</dbReference>
<evidence type="ECO:0000256" key="2">
    <source>
        <dbReference type="SAM" id="MobiDB-lite"/>
    </source>
</evidence>
<dbReference type="PANTHER" id="PTHR20959:SF1">
    <property type="entry name" value="TRANSPORT AND GOLGI ORGANIZATION PROTEIN 6 HOMOLOG"/>
    <property type="match status" value="1"/>
</dbReference>
<name>A0ABR3FVP1_9AGAR</name>
<feature type="domain" description="RNA polymerase II assembly factor Rtp1 C-terminal" evidence="3">
    <location>
        <begin position="726"/>
        <end position="845"/>
    </location>
</feature>
<feature type="compositionally biased region" description="Polar residues" evidence="2">
    <location>
        <begin position="611"/>
        <end position="621"/>
    </location>
</feature>
<keyword evidence="6" id="KW-1185">Reference proteome</keyword>
<evidence type="ECO:0000313" key="6">
    <source>
        <dbReference type="Proteomes" id="UP001465976"/>
    </source>
</evidence>
<dbReference type="PANTHER" id="PTHR20959">
    <property type="entry name" value="TRANSPORT AND GOLGI ORGANIZATION PROTEIN 6 FAMILY MEMBER"/>
    <property type="match status" value="1"/>
</dbReference>
<dbReference type="InterPro" id="IPR057407">
    <property type="entry name" value="HEAT_TANGO6"/>
</dbReference>
<evidence type="ECO:0000259" key="4">
    <source>
        <dbReference type="Pfam" id="PF23565"/>
    </source>
</evidence>
<evidence type="ECO:0000256" key="1">
    <source>
        <dbReference type="ARBA" id="ARBA00005724"/>
    </source>
</evidence>
<dbReference type="Gene3D" id="1.25.10.10">
    <property type="entry name" value="Leucine-rich Repeat Variant"/>
    <property type="match status" value="1"/>
</dbReference>
<dbReference type="InterPro" id="IPR011989">
    <property type="entry name" value="ARM-like"/>
</dbReference>
<reference evidence="5 6" key="1">
    <citation type="submission" date="2024-02" db="EMBL/GenBank/DDBJ databases">
        <title>A draft genome for the cacao thread blight pathogen Marasmius crinis-equi.</title>
        <authorList>
            <person name="Cohen S.P."/>
            <person name="Baruah I.K."/>
            <person name="Amoako-Attah I."/>
            <person name="Bukari Y."/>
            <person name="Meinhardt L.W."/>
            <person name="Bailey B.A."/>
        </authorList>
    </citation>
    <scope>NUCLEOTIDE SEQUENCE [LARGE SCALE GENOMIC DNA]</scope>
    <source>
        <strain evidence="5 6">GH-76</strain>
    </source>
</reference>